<feature type="domain" description="Zinc finger DksA/TraR C4-type" evidence="6">
    <location>
        <begin position="86"/>
        <end position="114"/>
    </location>
</feature>
<dbReference type="PANTHER" id="PTHR33823:SF4">
    <property type="entry name" value="GENERAL STRESS PROTEIN 16O"/>
    <property type="match status" value="1"/>
</dbReference>
<evidence type="ECO:0000313" key="7">
    <source>
        <dbReference type="EMBL" id="GIO37347.1"/>
    </source>
</evidence>
<dbReference type="PANTHER" id="PTHR33823">
    <property type="entry name" value="RNA POLYMERASE-BINDING TRANSCRIPTION FACTOR DKSA-RELATED"/>
    <property type="match status" value="1"/>
</dbReference>
<comment type="caution">
    <text evidence="7">The sequence shown here is derived from an EMBL/GenBank/DDBJ whole genome shotgun (WGS) entry which is preliminary data.</text>
</comment>
<dbReference type="InterPro" id="IPR000962">
    <property type="entry name" value="Znf_DskA_TraR"/>
</dbReference>
<evidence type="ECO:0000259" key="6">
    <source>
        <dbReference type="Pfam" id="PF01258"/>
    </source>
</evidence>
<evidence type="ECO:0000256" key="3">
    <source>
        <dbReference type="ARBA" id="ARBA00022833"/>
    </source>
</evidence>
<gene>
    <name evidence="7" type="ORF">J41TS12_22080</name>
</gene>
<name>A0A920CI15_9BACL</name>
<dbReference type="NCBIfam" id="TIGR02890">
    <property type="entry name" value="bacill_yteA"/>
    <property type="match status" value="1"/>
</dbReference>
<dbReference type="SUPFAM" id="SSF57716">
    <property type="entry name" value="Glucocorticoid receptor-like (DNA-binding domain)"/>
    <property type="match status" value="1"/>
</dbReference>
<evidence type="ECO:0000313" key="8">
    <source>
        <dbReference type="Proteomes" id="UP000681162"/>
    </source>
</evidence>
<proteinExistence type="predicted"/>
<feature type="compositionally biased region" description="Basic and acidic residues" evidence="5">
    <location>
        <begin position="141"/>
        <end position="151"/>
    </location>
</feature>
<dbReference type="Gene3D" id="1.20.120.910">
    <property type="entry name" value="DksA, coiled-coil domain"/>
    <property type="match status" value="1"/>
</dbReference>
<evidence type="ECO:0000256" key="4">
    <source>
        <dbReference type="PROSITE-ProRule" id="PRU00510"/>
    </source>
</evidence>
<feature type="region of interest" description="Disordered" evidence="5">
    <location>
        <begin position="120"/>
        <end position="151"/>
    </location>
</feature>
<evidence type="ECO:0000256" key="2">
    <source>
        <dbReference type="ARBA" id="ARBA00022771"/>
    </source>
</evidence>
<feature type="zinc finger region" description="dksA C4-type" evidence="4">
    <location>
        <begin position="91"/>
        <end position="115"/>
    </location>
</feature>
<feature type="region of interest" description="Disordered" evidence="5">
    <location>
        <begin position="27"/>
        <end position="49"/>
    </location>
</feature>
<dbReference type="GO" id="GO:0008270">
    <property type="term" value="F:zinc ion binding"/>
    <property type="evidence" value="ECO:0007669"/>
    <property type="project" value="UniProtKB-KW"/>
</dbReference>
<sequence>MNHLSDSQLRTLERALLEEQRELEHHFDSFGEDSLSDSTGELSAYDNHPADAGTELFERSRDLAIDDNLKQRMSEIGEALGRIRKGTYGNCVVCGQAIPYERLNVMPYTEFCTEHARKEAEEQGLSSRPVEEGLITPPPARPDEIGWQHSGRFDDAGAWRTVERFGNSDSPAMAARRNTGNYESMLPDEEDPS</sequence>
<dbReference type="Proteomes" id="UP000681162">
    <property type="component" value="Unassembled WGS sequence"/>
</dbReference>
<evidence type="ECO:0000256" key="5">
    <source>
        <dbReference type="SAM" id="MobiDB-lite"/>
    </source>
</evidence>
<accession>A0A920CI15</accession>
<dbReference type="Pfam" id="PF01258">
    <property type="entry name" value="zf-dskA_traR"/>
    <property type="match status" value="1"/>
</dbReference>
<dbReference type="PROSITE" id="PS51128">
    <property type="entry name" value="ZF_DKSA_2"/>
    <property type="match status" value="1"/>
</dbReference>
<keyword evidence="3" id="KW-0862">Zinc</keyword>
<dbReference type="InterPro" id="IPR037187">
    <property type="entry name" value="DnaK_N"/>
</dbReference>
<organism evidence="7 8">
    <name type="scientific">Paenibacillus antibioticophila</name>
    <dbReference type="NCBI Taxonomy" id="1274374"/>
    <lineage>
        <taxon>Bacteria</taxon>
        <taxon>Bacillati</taxon>
        <taxon>Bacillota</taxon>
        <taxon>Bacilli</taxon>
        <taxon>Bacillales</taxon>
        <taxon>Paenibacillaceae</taxon>
        <taxon>Paenibacillus</taxon>
    </lineage>
</organism>
<reference evidence="7 8" key="1">
    <citation type="submission" date="2021-03" db="EMBL/GenBank/DDBJ databases">
        <title>Antimicrobial resistance genes in bacteria isolated from Japanese honey, and their potential for conferring macrolide and lincosamide resistance in the American foulbrood pathogen Paenibacillus larvae.</title>
        <authorList>
            <person name="Okamoto M."/>
            <person name="Kumagai M."/>
            <person name="Kanamori H."/>
            <person name="Takamatsu D."/>
        </authorList>
    </citation>
    <scope>NUCLEOTIDE SEQUENCE [LARGE SCALE GENOMIC DNA]</scope>
    <source>
        <strain evidence="7 8">J41TS12</strain>
    </source>
</reference>
<dbReference type="EMBL" id="BORR01000007">
    <property type="protein sequence ID" value="GIO37347.1"/>
    <property type="molecule type" value="Genomic_DNA"/>
</dbReference>
<dbReference type="InterPro" id="IPR014240">
    <property type="entry name" value="YteA"/>
</dbReference>
<dbReference type="RefSeq" id="WP_212939624.1">
    <property type="nucleotide sequence ID" value="NZ_BORR01000007.1"/>
</dbReference>
<feature type="region of interest" description="Disordered" evidence="5">
    <location>
        <begin position="165"/>
        <end position="193"/>
    </location>
</feature>
<evidence type="ECO:0000256" key="1">
    <source>
        <dbReference type="ARBA" id="ARBA00022723"/>
    </source>
</evidence>
<keyword evidence="1" id="KW-0479">Metal-binding</keyword>
<keyword evidence="8" id="KW-1185">Reference proteome</keyword>
<dbReference type="AlphaFoldDB" id="A0A920CI15"/>
<dbReference type="SUPFAM" id="SSF109635">
    <property type="entry name" value="DnaK suppressor protein DksA, alpha-hairpin domain"/>
    <property type="match status" value="1"/>
</dbReference>
<protein>
    <recommendedName>
        <fullName evidence="6">Zinc finger DksA/TraR C4-type domain-containing protein</fullName>
    </recommendedName>
</protein>
<keyword evidence="2" id="KW-0863">Zinc-finger</keyword>